<accession>A0AAV6Z950</accession>
<protein>
    <submittedName>
        <fullName evidence="1">Uncharacterized protein</fullName>
    </submittedName>
</protein>
<dbReference type="Proteomes" id="UP000824782">
    <property type="component" value="Unassembled WGS sequence"/>
</dbReference>
<dbReference type="AlphaFoldDB" id="A0AAV6Z950"/>
<name>A0AAV6Z950_ENGPU</name>
<evidence type="ECO:0000313" key="1">
    <source>
        <dbReference type="EMBL" id="KAG8545989.1"/>
    </source>
</evidence>
<comment type="caution">
    <text evidence="1">The sequence shown here is derived from an EMBL/GenBank/DDBJ whole genome shotgun (WGS) entry which is preliminary data.</text>
</comment>
<reference evidence="1" key="1">
    <citation type="thesis" date="2020" institute="ProQuest LLC" country="789 East Eisenhower Parkway, Ann Arbor, MI, USA">
        <title>Comparative Genomics and Chromosome Evolution.</title>
        <authorList>
            <person name="Mudd A.B."/>
        </authorList>
    </citation>
    <scope>NUCLEOTIDE SEQUENCE</scope>
    <source>
        <strain evidence="1">237g6f4</strain>
        <tissue evidence="1">Blood</tissue>
    </source>
</reference>
<keyword evidence="2" id="KW-1185">Reference proteome</keyword>
<sequence length="68" mass="7579">MKVTNNYAKLWTVGSLPGLIGRSLYSGLMFSEQTFASARVTSGPPQITKRVFFCIRCLKGNLPFRNAH</sequence>
<gene>
    <name evidence="1" type="ORF">GDO81_019982</name>
</gene>
<dbReference type="EMBL" id="WNYA01001312">
    <property type="protein sequence ID" value="KAG8545989.1"/>
    <property type="molecule type" value="Genomic_DNA"/>
</dbReference>
<organism evidence="1 2">
    <name type="scientific">Engystomops pustulosus</name>
    <name type="common">Tungara frog</name>
    <name type="synonym">Physalaemus pustulosus</name>
    <dbReference type="NCBI Taxonomy" id="76066"/>
    <lineage>
        <taxon>Eukaryota</taxon>
        <taxon>Metazoa</taxon>
        <taxon>Chordata</taxon>
        <taxon>Craniata</taxon>
        <taxon>Vertebrata</taxon>
        <taxon>Euteleostomi</taxon>
        <taxon>Amphibia</taxon>
        <taxon>Batrachia</taxon>
        <taxon>Anura</taxon>
        <taxon>Neobatrachia</taxon>
        <taxon>Hyloidea</taxon>
        <taxon>Leptodactylidae</taxon>
        <taxon>Leiuperinae</taxon>
        <taxon>Engystomops</taxon>
    </lineage>
</organism>
<evidence type="ECO:0000313" key="2">
    <source>
        <dbReference type="Proteomes" id="UP000824782"/>
    </source>
</evidence>
<proteinExistence type="predicted"/>